<feature type="transmembrane region" description="Helical" evidence="1">
    <location>
        <begin position="35"/>
        <end position="53"/>
    </location>
</feature>
<reference evidence="3" key="1">
    <citation type="submission" date="2016-11" db="EMBL/GenBank/DDBJ databases">
        <authorList>
            <person name="Varghese N."/>
            <person name="Submissions S."/>
        </authorList>
    </citation>
    <scope>NUCLEOTIDE SEQUENCE [LARGE SCALE GENOMIC DNA]</scope>
    <source>
        <strain evidence="3">DSM 3661</strain>
    </source>
</reference>
<keyword evidence="1" id="KW-0472">Membrane</keyword>
<feature type="transmembrane region" description="Helical" evidence="1">
    <location>
        <begin position="12"/>
        <end position="29"/>
    </location>
</feature>
<dbReference type="RefSeq" id="WP_073354727.1">
    <property type="nucleotide sequence ID" value="NZ_FRBU01000035.1"/>
</dbReference>
<proteinExistence type="predicted"/>
<dbReference type="Proteomes" id="UP000184260">
    <property type="component" value="Unassembled WGS sequence"/>
</dbReference>
<protein>
    <recommendedName>
        <fullName evidence="4">SMODS and SLOG-associating 2TM effector domain-containing protein</fullName>
    </recommendedName>
</protein>
<dbReference type="AlphaFoldDB" id="A0A1M7IJU4"/>
<sequence>MINWFKRYSDLLLINVGTLVISICLFYFLGNKLEIIGAVLATGISISIGVRQYKMENDKMFKELFESFNKKYDCKFNNKFNEIDELLSKDANFTLKDEKDRLLIIDYLNFCSEEYLWYTKGRIPEIVWDSWENGMLYFLNLSPINQIIQNQKAQKNSYYGLFEEFGKKLN</sequence>
<evidence type="ECO:0008006" key="4">
    <source>
        <dbReference type="Google" id="ProtNLM"/>
    </source>
</evidence>
<keyword evidence="1" id="KW-1133">Transmembrane helix</keyword>
<dbReference type="STRING" id="69322.SAMN05443669_10357"/>
<evidence type="ECO:0000313" key="2">
    <source>
        <dbReference type="EMBL" id="SHM40878.1"/>
    </source>
</evidence>
<name>A0A1M7IJU4_9FLAO</name>
<evidence type="ECO:0000313" key="3">
    <source>
        <dbReference type="Proteomes" id="UP000184260"/>
    </source>
</evidence>
<gene>
    <name evidence="2" type="ORF">SAMN05443669_10357</name>
</gene>
<dbReference type="EMBL" id="FRBU01000035">
    <property type="protein sequence ID" value="SHM40878.1"/>
    <property type="molecule type" value="Genomic_DNA"/>
</dbReference>
<organism evidence="2 3">
    <name type="scientific">Flavobacterium xanthum</name>
    <dbReference type="NCBI Taxonomy" id="69322"/>
    <lineage>
        <taxon>Bacteria</taxon>
        <taxon>Pseudomonadati</taxon>
        <taxon>Bacteroidota</taxon>
        <taxon>Flavobacteriia</taxon>
        <taxon>Flavobacteriales</taxon>
        <taxon>Flavobacteriaceae</taxon>
        <taxon>Flavobacterium</taxon>
    </lineage>
</organism>
<dbReference type="OrthoDB" id="800044at2"/>
<keyword evidence="1" id="KW-0812">Transmembrane</keyword>
<keyword evidence="3" id="KW-1185">Reference proteome</keyword>
<evidence type="ECO:0000256" key="1">
    <source>
        <dbReference type="SAM" id="Phobius"/>
    </source>
</evidence>
<accession>A0A1M7IJU4</accession>